<keyword evidence="4 5" id="KW-0472">Membrane</keyword>
<name>A0A6A6J6F0_9PLEO</name>
<keyword evidence="7" id="KW-1185">Reference proteome</keyword>
<dbReference type="GO" id="GO:0046873">
    <property type="term" value="F:metal ion transmembrane transporter activity"/>
    <property type="evidence" value="ECO:0007669"/>
    <property type="project" value="InterPro"/>
</dbReference>
<dbReference type="Proteomes" id="UP000800094">
    <property type="component" value="Unassembled WGS sequence"/>
</dbReference>
<protein>
    <recommendedName>
        <fullName evidence="8">Mg2+ transporter protein</fullName>
    </recommendedName>
</protein>
<evidence type="ECO:0000256" key="3">
    <source>
        <dbReference type="ARBA" id="ARBA00022989"/>
    </source>
</evidence>
<evidence type="ECO:0000256" key="2">
    <source>
        <dbReference type="ARBA" id="ARBA00022692"/>
    </source>
</evidence>
<dbReference type="InterPro" id="IPR045863">
    <property type="entry name" value="CorA_TM1_TM2"/>
</dbReference>
<evidence type="ECO:0000256" key="4">
    <source>
        <dbReference type="ARBA" id="ARBA00023136"/>
    </source>
</evidence>
<keyword evidence="3 5" id="KW-1133">Transmembrane helix</keyword>
<accession>A0A6A6J6F0</accession>
<evidence type="ECO:0000256" key="5">
    <source>
        <dbReference type="SAM" id="Phobius"/>
    </source>
</evidence>
<evidence type="ECO:0000313" key="6">
    <source>
        <dbReference type="EMBL" id="KAF2257470.1"/>
    </source>
</evidence>
<dbReference type="SUPFAM" id="SSF144083">
    <property type="entry name" value="Magnesium transport protein CorA, transmembrane region"/>
    <property type="match status" value="1"/>
</dbReference>
<sequence>LIFIRGYPTPAWLNTVGSKYKVDPDFFARHLDYLIPTTSETFPSPALPSSLSHMVTLYVTTIGSRDRARRTFRQSEIDSIRISDKRKMAGYSRSLSAGSDFNAGNALVRYYSTLDESHFTIEQRITVNIHRRRNEQPEAQLHPVISYKHMHGLNPDTLTTGGVIDTDPSHRFKVPQTATLLHRRFGQTLLRKDMGRDILYALDKVFSLAISSECQFLDMMEKKLDRTLEKVNADEFDTLPDLKFLRQLLYRHIQQIQETIVGVENARSPLVGPKGKTVSPAKEAEADTEVNQTATTTLRDLDHSLRHAEALERRIQDTISVLMSSVSIAESRRGMEQQERIGKLTILAFIFVPLSFTSFFGMNFKEMKADIMSIWQWFTVSVPIVVFTQLALFVTAEQMKSSLRWLRGRRKAGPIAPGDKAK</sequence>
<proteinExistence type="predicted"/>
<organism evidence="6 7">
    <name type="scientific">Trematosphaeria pertusa</name>
    <dbReference type="NCBI Taxonomy" id="390896"/>
    <lineage>
        <taxon>Eukaryota</taxon>
        <taxon>Fungi</taxon>
        <taxon>Dikarya</taxon>
        <taxon>Ascomycota</taxon>
        <taxon>Pezizomycotina</taxon>
        <taxon>Dothideomycetes</taxon>
        <taxon>Pleosporomycetidae</taxon>
        <taxon>Pleosporales</taxon>
        <taxon>Massarineae</taxon>
        <taxon>Trematosphaeriaceae</taxon>
        <taxon>Trematosphaeria</taxon>
    </lineage>
</organism>
<comment type="subcellular location">
    <subcellularLocation>
        <location evidence="1">Membrane</location>
        <topology evidence="1">Multi-pass membrane protein</topology>
    </subcellularLocation>
</comment>
<feature type="transmembrane region" description="Helical" evidence="5">
    <location>
        <begin position="374"/>
        <end position="394"/>
    </location>
</feature>
<dbReference type="EMBL" id="ML987189">
    <property type="protein sequence ID" value="KAF2257470.1"/>
    <property type="molecule type" value="Genomic_DNA"/>
</dbReference>
<keyword evidence="2 5" id="KW-0812">Transmembrane</keyword>
<evidence type="ECO:0000313" key="7">
    <source>
        <dbReference type="Proteomes" id="UP000800094"/>
    </source>
</evidence>
<gene>
    <name evidence="6" type="ORF">BU26DRAFT_413085</name>
</gene>
<dbReference type="GO" id="GO:0016020">
    <property type="term" value="C:membrane"/>
    <property type="evidence" value="ECO:0007669"/>
    <property type="project" value="UniProtKB-SubCell"/>
</dbReference>
<dbReference type="AlphaFoldDB" id="A0A6A6J6F0"/>
<dbReference type="GeneID" id="54576334"/>
<evidence type="ECO:0008006" key="8">
    <source>
        <dbReference type="Google" id="ProtNLM"/>
    </source>
</evidence>
<dbReference type="RefSeq" id="XP_033692474.1">
    <property type="nucleotide sequence ID" value="XM_033823004.1"/>
</dbReference>
<dbReference type="Gene3D" id="1.20.58.340">
    <property type="entry name" value="Magnesium transport protein CorA, transmembrane region"/>
    <property type="match status" value="1"/>
</dbReference>
<reference evidence="6" key="1">
    <citation type="journal article" date="2020" name="Stud. Mycol.">
        <title>101 Dothideomycetes genomes: a test case for predicting lifestyles and emergence of pathogens.</title>
        <authorList>
            <person name="Haridas S."/>
            <person name="Albert R."/>
            <person name="Binder M."/>
            <person name="Bloem J."/>
            <person name="Labutti K."/>
            <person name="Salamov A."/>
            <person name="Andreopoulos B."/>
            <person name="Baker S."/>
            <person name="Barry K."/>
            <person name="Bills G."/>
            <person name="Bluhm B."/>
            <person name="Cannon C."/>
            <person name="Castanera R."/>
            <person name="Culley D."/>
            <person name="Daum C."/>
            <person name="Ezra D."/>
            <person name="Gonzalez J."/>
            <person name="Henrissat B."/>
            <person name="Kuo A."/>
            <person name="Liang C."/>
            <person name="Lipzen A."/>
            <person name="Lutzoni F."/>
            <person name="Magnuson J."/>
            <person name="Mondo S."/>
            <person name="Nolan M."/>
            <person name="Ohm R."/>
            <person name="Pangilinan J."/>
            <person name="Park H.-J."/>
            <person name="Ramirez L."/>
            <person name="Alfaro M."/>
            <person name="Sun H."/>
            <person name="Tritt A."/>
            <person name="Yoshinaga Y."/>
            <person name="Zwiers L.-H."/>
            <person name="Turgeon B."/>
            <person name="Goodwin S."/>
            <person name="Spatafora J."/>
            <person name="Crous P."/>
            <person name="Grigoriev I."/>
        </authorList>
    </citation>
    <scope>NUCLEOTIDE SEQUENCE</scope>
    <source>
        <strain evidence="6">CBS 122368</strain>
    </source>
</reference>
<dbReference type="OrthoDB" id="3231000at2759"/>
<dbReference type="Pfam" id="PF01544">
    <property type="entry name" value="CorA"/>
    <property type="match status" value="1"/>
</dbReference>
<dbReference type="InterPro" id="IPR002523">
    <property type="entry name" value="MgTranspt_CorA/ZnTranspt_ZntB"/>
</dbReference>
<evidence type="ECO:0000256" key="1">
    <source>
        <dbReference type="ARBA" id="ARBA00004141"/>
    </source>
</evidence>
<feature type="transmembrane region" description="Helical" evidence="5">
    <location>
        <begin position="341"/>
        <end position="362"/>
    </location>
</feature>
<feature type="non-terminal residue" evidence="6">
    <location>
        <position position="1"/>
    </location>
</feature>